<organism evidence="2 3">
    <name type="scientific">Sphagnum troendelagicum</name>
    <dbReference type="NCBI Taxonomy" id="128251"/>
    <lineage>
        <taxon>Eukaryota</taxon>
        <taxon>Viridiplantae</taxon>
        <taxon>Streptophyta</taxon>
        <taxon>Embryophyta</taxon>
        <taxon>Bryophyta</taxon>
        <taxon>Sphagnophytina</taxon>
        <taxon>Sphagnopsida</taxon>
        <taxon>Sphagnales</taxon>
        <taxon>Sphagnaceae</taxon>
        <taxon>Sphagnum</taxon>
    </lineage>
</organism>
<sequence length="461" mass="52502">MCKQSSWLNATVTLPYIKEEVLDIVLDLLFWKRMLKIATAHCDKGGLAPLQYATKALGKDEELHEKLLKADSPLQKAAYDDRSHLLNKLLEVKERHASGREGSTASIHEREYILSIYLLSYLQEEDRIATEVESQLRDLQWGNLLSHDWILEEFEYMRILLWTGLPIREPQAAGSAGDSYAGKTGGLQKTPVDVRQHQQQDPVFPGGLTTQICSLYFGATRNPIQSPIQIPLVKQNPQLMAPEEERKQFMPHEEDMNLQINKLRQEKEKLLDQILLLERQLASKNLQGQSYLDDSKTATPALLATAIDTVRDIGEKFTKELMDQLKKCPENIRLAVEDHILKQVAVVVPKLTHRKFQYQAYMNHKLFIGFDPPTFFMSIDDVDEPPLEFSEMQKSEWLAFAFETPVTTFVVAKGLPFDPHKMQSAGPPDDITPNSRVGLLVLPGFQANESIIHCQVYLVEQ</sequence>
<dbReference type="EMBL" id="OZ019896">
    <property type="protein sequence ID" value="CAK9223109.1"/>
    <property type="molecule type" value="Genomic_DNA"/>
</dbReference>
<dbReference type="PANTHER" id="PTHR31161">
    <property type="entry name" value="PROTEIN GRAVITROPIC IN THE LIGHT 1"/>
    <property type="match status" value="1"/>
</dbReference>
<proteinExistence type="predicted"/>
<accession>A0ABP0UNN7</accession>
<reference evidence="2" key="1">
    <citation type="submission" date="2024-02" db="EMBL/GenBank/DDBJ databases">
        <authorList>
            <consortium name="ELIXIR-Norway"/>
            <consortium name="Elixir Norway"/>
        </authorList>
    </citation>
    <scope>NUCLEOTIDE SEQUENCE</scope>
</reference>
<name>A0ABP0UNN7_9BRYO</name>
<keyword evidence="3" id="KW-1185">Reference proteome</keyword>
<evidence type="ECO:0000313" key="2">
    <source>
        <dbReference type="EMBL" id="CAK9223109.1"/>
    </source>
</evidence>
<protein>
    <submittedName>
        <fullName evidence="2">Uncharacterized protein</fullName>
    </submittedName>
</protein>
<evidence type="ECO:0000313" key="3">
    <source>
        <dbReference type="Proteomes" id="UP001497512"/>
    </source>
</evidence>
<dbReference type="InterPro" id="IPR040225">
    <property type="entry name" value="GIL1-like"/>
</dbReference>
<gene>
    <name evidence="2" type="ORF">CSSPTR1EN2_LOCUS16667</name>
</gene>
<keyword evidence="1" id="KW-0175">Coiled coil</keyword>
<evidence type="ECO:0000256" key="1">
    <source>
        <dbReference type="SAM" id="Coils"/>
    </source>
</evidence>
<feature type="coiled-coil region" evidence="1">
    <location>
        <begin position="253"/>
        <end position="287"/>
    </location>
</feature>
<dbReference type="Proteomes" id="UP001497512">
    <property type="component" value="Chromosome 4"/>
</dbReference>